<accession>A0A847EUH0</accession>
<feature type="domain" description="Nucleoside transporter/FeoB GTPase Gate" evidence="3">
    <location>
        <begin position="40"/>
        <end position="134"/>
    </location>
</feature>
<feature type="domain" description="Nucleoside transporter/FeoB GTPase Gate" evidence="3">
    <location>
        <begin position="202"/>
        <end position="334"/>
    </location>
</feature>
<gene>
    <name evidence="4" type="ORF">GX618_03850</name>
</gene>
<dbReference type="AlphaFoldDB" id="A0A847EUH0"/>
<feature type="domain" description="Ferrous iron transport protein B C-terminal" evidence="2">
    <location>
        <begin position="145"/>
        <end position="196"/>
    </location>
</feature>
<feature type="transmembrane region" description="Helical" evidence="1">
    <location>
        <begin position="239"/>
        <end position="262"/>
    </location>
</feature>
<dbReference type="Pfam" id="PF07664">
    <property type="entry name" value="FeoB_C"/>
    <property type="match status" value="1"/>
</dbReference>
<evidence type="ECO:0000259" key="3">
    <source>
        <dbReference type="Pfam" id="PF07670"/>
    </source>
</evidence>
<dbReference type="PANTHER" id="PTHR43185">
    <property type="entry name" value="FERROUS IRON TRANSPORT PROTEIN B"/>
    <property type="match status" value="1"/>
</dbReference>
<reference evidence="4 5" key="1">
    <citation type="journal article" date="2020" name="Biotechnol. Biofuels">
        <title>New insights from the biogas microbiome by comprehensive genome-resolved metagenomics of nearly 1600 species originating from multiple anaerobic digesters.</title>
        <authorList>
            <person name="Campanaro S."/>
            <person name="Treu L."/>
            <person name="Rodriguez-R L.M."/>
            <person name="Kovalovszki A."/>
            <person name="Ziels R.M."/>
            <person name="Maus I."/>
            <person name="Zhu X."/>
            <person name="Kougias P.G."/>
            <person name="Basile A."/>
            <person name="Luo G."/>
            <person name="Schluter A."/>
            <person name="Konstantinidis K.T."/>
            <person name="Angelidaki I."/>
        </authorList>
    </citation>
    <scope>NUCLEOTIDE SEQUENCE [LARGE SCALE GENOMIC DNA]</scope>
    <source>
        <strain evidence="4">AS06rmzACSIP_421</strain>
    </source>
</reference>
<evidence type="ECO:0000259" key="2">
    <source>
        <dbReference type="Pfam" id="PF07664"/>
    </source>
</evidence>
<dbReference type="GO" id="GO:0015093">
    <property type="term" value="F:ferrous iron transmembrane transporter activity"/>
    <property type="evidence" value="ECO:0007669"/>
    <property type="project" value="InterPro"/>
</dbReference>
<dbReference type="InterPro" id="IPR011640">
    <property type="entry name" value="Fe2_transport_prot_B_C"/>
</dbReference>
<dbReference type="GO" id="GO:0005886">
    <property type="term" value="C:plasma membrane"/>
    <property type="evidence" value="ECO:0007669"/>
    <property type="project" value="TreeGrafter"/>
</dbReference>
<dbReference type="Pfam" id="PF07670">
    <property type="entry name" value="Gate"/>
    <property type="match status" value="2"/>
</dbReference>
<comment type="caution">
    <text evidence="4">The sequence shown here is derived from an EMBL/GenBank/DDBJ whole genome shotgun (WGS) entry which is preliminary data.</text>
</comment>
<feature type="transmembrane region" description="Helical" evidence="1">
    <location>
        <begin position="200"/>
        <end position="219"/>
    </location>
</feature>
<feature type="transmembrane region" description="Helical" evidence="1">
    <location>
        <begin position="341"/>
        <end position="363"/>
    </location>
</feature>
<evidence type="ECO:0000313" key="5">
    <source>
        <dbReference type="Proteomes" id="UP000554004"/>
    </source>
</evidence>
<feature type="non-terminal residue" evidence="4">
    <location>
        <position position="1"/>
    </location>
</feature>
<dbReference type="InterPro" id="IPR050860">
    <property type="entry name" value="FeoB_GTPase"/>
</dbReference>
<sequence>PFAIAGLGPTLSAWLTNVGASPWSVSLVVDGIIAGFGAVSSFLPQLIILFLCLALLETTGYMSRISFFLDRIFKRFGLSGKSLIPFIVGSGCSVPGIMASRTVETEEERKMTVMLTPFVPCSAKLPIIALFAGYFFSTYAWLVTLSLYFMAIIVILLSALILKKFVYKGATSSYLSELPNYHAPSALYVFRDVFDKTWSFIKRAGTVIVLCSVAVWFLASFTWTFKYIDGVNFHIENSILAGIGNAFAWIFYPMLGGTWSWGATVSAIQGLIAKEQVVSSLEVIAGLEGGGASVFESGIFSFFTGWSAYAYMIFNLFSAPCFAAIGAMRKELGSTKGMLKAVFFQTGIAWLLATFVGVIGWLII</sequence>
<keyword evidence="1" id="KW-0812">Transmembrane</keyword>
<feature type="transmembrane region" description="Helical" evidence="1">
    <location>
        <begin position="83"/>
        <end position="100"/>
    </location>
</feature>
<dbReference type="PANTHER" id="PTHR43185:SF1">
    <property type="entry name" value="FE(2+) TRANSPORTER FEOB"/>
    <property type="match status" value="1"/>
</dbReference>
<dbReference type="EMBL" id="JAAZAL010000141">
    <property type="protein sequence ID" value="NLE31375.1"/>
    <property type="molecule type" value="Genomic_DNA"/>
</dbReference>
<keyword evidence="1" id="KW-1133">Transmembrane helix</keyword>
<feature type="transmembrane region" description="Helical" evidence="1">
    <location>
        <begin position="309"/>
        <end position="329"/>
    </location>
</feature>
<feature type="transmembrane region" description="Helical" evidence="1">
    <location>
        <begin position="141"/>
        <end position="162"/>
    </location>
</feature>
<evidence type="ECO:0000313" key="4">
    <source>
        <dbReference type="EMBL" id="NLE31375.1"/>
    </source>
</evidence>
<dbReference type="Proteomes" id="UP000554004">
    <property type="component" value="Unassembled WGS sequence"/>
</dbReference>
<name>A0A847EUH0_9BACT</name>
<feature type="transmembrane region" description="Helical" evidence="1">
    <location>
        <begin position="112"/>
        <end position="135"/>
    </location>
</feature>
<organism evidence="4 5">
    <name type="scientific">Candidatus Dojkabacteria bacterium</name>
    <dbReference type="NCBI Taxonomy" id="2099670"/>
    <lineage>
        <taxon>Bacteria</taxon>
        <taxon>Candidatus Dojkabacteria</taxon>
    </lineage>
</organism>
<protein>
    <submittedName>
        <fullName evidence="4">Ferrous iron transporter B</fullName>
    </submittedName>
</protein>
<dbReference type="InterPro" id="IPR011642">
    <property type="entry name" value="Gate_dom"/>
</dbReference>
<evidence type="ECO:0000256" key="1">
    <source>
        <dbReference type="SAM" id="Phobius"/>
    </source>
</evidence>
<proteinExistence type="predicted"/>
<keyword evidence="1" id="KW-0472">Membrane</keyword>